<feature type="compositionally biased region" description="Polar residues" evidence="1">
    <location>
        <begin position="30"/>
        <end position="50"/>
    </location>
</feature>
<evidence type="ECO:0000256" key="1">
    <source>
        <dbReference type="SAM" id="MobiDB-lite"/>
    </source>
</evidence>
<gene>
    <name evidence="2" type="ORF">JYU34_019701</name>
</gene>
<accession>A0ABQ7PV39</accession>
<proteinExistence type="predicted"/>
<feature type="region of interest" description="Disordered" evidence="1">
    <location>
        <begin position="1"/>
        <end position="57"/>
    </location>
</feature>
<evidence type="ECO:0000313" key="3">
    <source>
        <dbReference type="Proteomes" id="UP000823941"/>
    </source>
</evidence>
<evidence type="ECO:0000313" key="2">
    <source>
        <dbReference type="EMBL" id="KAG7296845.1"/>
    </source>
</evidence>
<comment type="caution">
    <text evidence="2">The sequence shown here is derived from an EMBL/GenBank/DDBJ whole genome shotgun (WGS) entry which is preliminary data.</text>
</comment>
<name>A0ABQ7PV39_PLUXY</name>
<reference evidence="2 3" key="1">
    <citation type="submission" date="2021-06" db="EMBL/GenBank/DDBJ databases">
        <title>A haploid diamondback moth (Plutella xylostella L.) genome assembly resolves 31 chromosomes and identifies a diamide resistance mutation.</title>
        <authorList>
            <person name="Ward C.M."/>
            <person name="Perry K.D."/>
            <person name="Baker G."/>
            <person name="Powis K."/>
            <person name="Heckel D.G."/>
            <person name="Baxter S.W."/>
        </authorList>
    </citation>
    <scope>NUCLEOTIDE SEQUENCE [LARGE SCALE GENOMIC DNA]</scope>
    <source>
        <strain evidence="2 3">LV</strain>
        <tissue evidence="2">Single pupa</tissue>
    </source>
</reference>
<keyword evidence="3" id="KW-1185">Reference proteome</keyword>
<sequence>MTRPLPGHGAPRLHDNDIMSQRRTPVKAISENSPNEQTSLKQSPTTQDSPQGHRKKQ</sequence>
<organism evidence="2 3">
    <name type="scientific">Plutella xylostella</name>
    <name type="common">Diamondback moth</name>
    <name type="synonym">Plutella maculipennis</name>
    <dbReference type="NCBI Taxonomy" id="51655"/>
    <lineage>
        <taxon>Eukaryota</taxon>
        <taxon>Metazoa</taxon>
        <taxon>Ecdysozoa</taxon>
        <taxon>Arthropoda</taxon>
        <taxon>Hexapoda</taxon>
        <taxon>Insecta</taxon>
        <taxon>Pterygota</taxon>
        <taxon>Neoptera</taxon>
        <taxon>Endopterygota</taxon>
        <taxon>Lepidoptera</taxon>
        <taxon>Glossata</taxon>
        <taxon>Ditrysia</taxon>
        <taxon>Yponomeutoidea</taxon>
        <taxon>Plutellidae</taxon>
        <taxon>Plutella</taxon>
    </lineage>
</organism>
<dbReference type="EMBL" id="JAHIBW010000027">
    <property type="protein sequence ID" value="KAG7296845.1"/>
    <property type="molecule type" value="Genomic_DNA"/>
</dbReference>
<dbReference type="Proteomes" id="UP000823941">
    <property type="component" value="Chromosome 27"/>
</dbReference>
<protein>
    <submittedName>
        <fullName evidence="2">Uncharacterized protein</fullName>
    </submittedName>
</protein>